<evidence type="ECO:0000313" key="3">
    <source>
        <dbReference type="EMBL" id="RZN62952.1"/>
    </source>
</evidence>
<evidence type="ECO:0000313" key="4">
    <source>
        <dbReference type="Proteomes" id="UP000277582"/>
    </source>
</evidence>
<reference evidence="3 5" key="2">
    <citation type="journal article" date="2019" name="Nat. Microbiol.">
        <title>Wide diversity of methane and short-chain alkane metabolisms in uncultured archaea.</title>
        <authorList>
            <person name="Borrel G."/>
            <person name="Adam P.S."/>
            <person name="McKay L.J."/>
            <person name="Chen L.X."/>
            <person name="Sierra-Garcia I.N."/>
            <person name="Sieber C.M."/>
            <person name="Letourneur Q."/>
            <person name="Ghozlane A."/>
            <person name="Andersen G.L."/>
            <person name="Li W.J."/>
            <person name="Hallam S.J."/>
            <person name="Muyzer G."/>
            <person name="de Oliveira V.M."/>
            <person name="Inskeep W.P."/>
            <person name="Banfield J.F."/>
            <person name="Gribaldo S."/>
        </authorList>
    </citation>
    <scope>NUCLEOTIDE SEQUENCE [LARGE SCALE GENOMIC DNA]</scope>
    <source>
        <strain evidence="3">NM4</strain>
    </source>
</reference>
<accession>A0A429GMV3</accession>
<dbReference type="Gene3D" id="3.40.50.12500">
    <property type="match status" value="1"/>
</dbReference>
<comment type="similarity">
    <text evidence="1">Belongs to the HyuE racemase family.</text>
</comment>
<dbReference type="GO" id="GO:0047661">
    <property type="term" value="F:amino-acid racemase activity"/>
    <property type="evidence" value="ECO:0007669"/>
    <property type="project" value="InterPro"/>
</dbReference>
<name>A0A429GMV3_9CREN</name>
<sequence>MPRILILNPVSTDIWNELTYSYCSKIVDPDTEIHVKNLSNGPRAIEYDYDREIAAPYVVEEVIRANKEGFDAIVINCFDDPGLDAAREVSDKLVLGIGESSITTALLLGHRIAIISTGRQSIPIYHRKAMILGVEDRIVHITGIDVGVLDIRKDINNVKEILLGEIERSVRYHGAEVVVLGCGGFIGLAEELSAKTKVPVIDPTMVTVKLAESLARLRLMHSKVLKRKSLANE</sequence>
<dbReference type="InterPro" id="IPR052186">
    <property type="entry name" value="Hydantoin_racemase-like"/>
</dbReference>
<dbReference type="Proteomes" id="UP000277582">
    <property type="component" value="Unassembled WGS sequence"/>
</dbReference>
<dbReference type="EMBL" id="RXII01000029">
    <property type="protein sequence ID" value="RZN62952.1"/>
    <property type="molecule type" value="Genomic_DNA"/>
</dbReference>
<protein>
    <submittedName>
        <fullName evidence="2">Hydantoin racemase</fullName>
    </submittedName>
</protein>
<gene>
    <name evidence="2" type="ORF">D6D85_06665</name>
    <name evidence="3" type="ORF">EF810_01715</name>
</gene>
<comment type="caution">
    <text evidence="2">The sequence shown here is derived from an EMBL/GenBank/DDBJ whole genome shotgun (WGS) entry which is preliminary data.</text>
</comment>
<evidence type="ECO:0000313" key="5">
    <source>
        <dbReference type="Proteomes" id="UP000316217"/>
    </source>
</evidence>
<dbReference type="Proteomes" id="UP000316217">
    <property type="component" value="Unassembled WGS sequence"/>
</dbReference>
<dbReference type="AlphaFoldDB" id="A0A429GMV3"/>
<organism evidence="2 4">
    <name type="scientific">Candidatus Methanodesulfokora washburnensis</name>
    <dbReference type="NCBI Taxonomy" id="2478471"/>
    <lineage>
        <taxon>Archaea</taxon>
        <taxon>Thermoproteota</taxon>
        <taxon>Candidatus Korarchaeia</taxon>
        <taxon>Candidatus Korarchaeia incertae sedis</taxon>
        <taxon>Candidatus Methanodesulfokora</taxon>
    </lineage>
</organism>
<dbReference type="RefSeq" id="WP_125671246.1">
    <property type="nucleotide sequence ID" value="NZ_RCOS01000077.1"/>
</dbReference>
<dbReference type="OrthoDB" id="161830at2157"/>
<dbReference type="PANTHER" id="PTHR28047:SF5">
    <property type="entry name" value="PROTEIN DCG1"/>
    <property type="match status" value="1"/>
</dbReference>
<keyword evidence="4" id="KW-1185">Reference proteome</keyword>
<dbReference type="InterPro" id="IPR053714">
    <property type="entry name" value="Iso_Racemase_Enz_sf"/>
</dbReference>
<dbReference type="EMBL" id="RCOS01000077">
    <property type="protein sequence ID" value="RSN75198.1"/>
    <property type="molecule type" value="Genomic_DNA"/>
</dbReference>
<dbReference type="InterPro" id="IPR015942">
    <property type="entry name" value="Asp/Glu/hydantoin_racemase"/>
</dbReference>
<evidence type="ECO:0000313" key="2">
    <source>
        <dbReference type="EMBL" id="RSN75198.1"/>
    </source>
</evidence>
<dbReference type="Pfam" id="PF01177">
    <property type="entry name" value="Asp_Glu_race"/>
    <property type="match status" value="1"/>
</dbReference>
<reference evidence="2 4" key="1">
    <citation type="submission" date="2018-10" db="EMBL/GenBank/DDBJ databases">
        <title>Co-occurring genomic capacity for anaerobic methane metabolism and dissimilatory sulfite reduction discovered in the Korarchaeota.</title>
        <authorList>
            <person name="Mckay L.J."/>
            <person name="Dlakic M."/>
            <person name="Fields M.W."/>
            <person name="Delmont T.O."/>
            <person name="Eren A.M."/>
            <person name="Jay Z.J."/>
            <person name="Klingelsmith K.B."/>
            <person name="Rusch D.B."/>
            <person name="Inskeep W.P."/>
        </authorList>
    </citation>
    <scope>NUCLEOTIDE SEQUENCE [LARGE SCALE GENOMIC DNA]</scope>
    <source>
        <strain evidence="2 4">MDKW</strain>
    </source>
</reference>
<evidence type="ECO:0000256" key="1">
    <source>
        <dbReference type="ARBA" id="ARBA00038414"/>
    </source>
</evidence>
<proteinExistence type="inferred from homology"/>
<dbReference type="PANTHER" id="PTHR28047">
    <property type="entry name" value="PROTEIN DCG1"/>
    <property type="match status" value="1"/>
</dbReference>